<dbReference type="GO" id="GO:0003677">
    <property type="term" value="F:DNA binding"/>
    <property type="evidence" value="ECO:0007669"/>
    <property type="project" value="UniProtKB-KW"/>
</dbReference>
<keyword evidence="2" id="KW-0238">DNA-binding</keyword>
<dbReference type="SUPFAM" id="SSF46785">
    <property type="entry name" value="Winged helix' DNA-binding domain"/>
    <property type="match status" value="1"/>
</dbReference>
<dbReference type="RefSeq" id="WP_110293718.1">
    <property type="nucleotide sequence ID" value="NZ_QJKF01000008.1"/>
</dbReference>
<name>A0A318K2D0_9NOCA</name>
<organism evidence="2 3">
    <name type="scientific">Nocardia tenerifensis</name>
    <dbReference type="NCBI Taxonomy" id="228006"/>
    <lineage>
        <taxon>Bacteria</taxon>
        <taxon>Bacillati</taxon>
        <taxon>Actinomycetota</taxon>
        <taxon>Actinomycetes</taxon>
        <taxon>Mycobacteriales</taxon>
        <taxon>Nocardiaceae</taxon>
        <taxon>Nocardia</taxon>
    </lineage>
</organism>
<reference evidence="2 3" key="1">
    <citation type="submission" date="2018-05" db="EMBL/GenBank/DDBJ databases">
        <title>Genomic Encyclopedia of Type Strains, Phase IV (KMG-IV): sequencing the most valuable type-strain genomes for metagenomic binning, comparative biology and taxonomic classification.</title>
        <authorList>
            <person name="Goeker M."/>
        </authorList>
    </citation>
    <scope>NUCLEOTIDE SEQUENCE [LARGE SCALE GENOMIC DNA]</scope>
    <source>
        <strain evidence="2 3">DSM 44704</strain>
    </source>
</reference>
<evidence type="ECO:0000313" key="3">
    <source>
        <dbReference type="Proteomes" id="UP000247569"/>
    </source>
</evidence>
<dbReference type="Proteomes" id="UP000247569">
    <property type="component" value="Unassembled WGS sequence"/>
</dbReference>
<feature type="region of interest" description="Disordered" evidence="1">
    <location>
        <begin position="56"/>
        <end position="80"/>
    </location>
</feature>
<protein>
    <submittedName>
        <fullName evidence="2">Winged helix DNA-binding protein</fullName>
    </submittedName>
</protein>
<keyword evidence="3" id="KW-1185">Reference proteome</keyword>
<dbReference type="InterPro" id="IPR036390">
    <property type="entry name" value="WH_DNA-bd_sf"/>
</dbReference>
<dbReference type="Gene3D" id="1.10.10.10">
    <property type="entry name" value="Winged helix-like DNA-binding domain superfamily/Winged helix DNA-binding domain"/>
    <property type="match status" value="1"/>
</dbReference>
<dbReference type="OrthoDB" id="4571654at2"/>
<comment type="caution">
    <text evidence="2">The sequence shown here is derived from an EMBL/GenBank/DDBJ whole genome shotgun (WGS) entry which is preliminary data.</text>
</comment>
<evidence type="ECO:0000313" key="2">
    <source>
        <dbReference type="EMBL" id="PXX61644.1"/>
    </source>
</evidence>
<dbReference type="InterPro" id="IPR036388">
    <property type="entry name" value="WH-like_DNA-bd_sf"/>
</dbReference>
<accession>A0A318K2D0</accession>
<gene>
    <name evidence="2" type="ORF">DFR70_108202</name>
</gene>
<dbReference type="AlphaFoldDB" id="A0A318K2D0"/>
<dbReference type="EMBL" id="QJKF01000008">
    <property type="protein sequence ID" value="PXX61644.1"/>
    <property type="molecule type" value="Genomic_DNA"/>
</dbReference>
<feature type="compositionally biased region" description="Basic residues" evidence="1">
    <location>
        <begin position="70"/>
        <end position="80"/>
    </location>
</feature>
<proteinExistence type="predicted"/>
<evidence type="ECO:0000256" key="1">
    <source>
        <dbReference type="SAM" id="MobiDB-lite"/>
    </source>
</evidence>
<sequence length="80" mass="8451">MHTNLTESQAAVLAVLEPGGILSIDQLARDAQLTTLRTRSAISALRSRGLVAAGAGTRSSRYQITPRGRGAAHTRARVAR</sequence>